<dbReference type="EMBL" id="KE658232">
    <property type="protein sequence ID" value="EQK97567.1"/>
    <property type="molecule type" value="Genomic_DNA"/>
</dbReference>
<proteinExistence type="predicted"/>
<dbReference type="HOGENOM" id="CLU_052209_1_0_1"/>
<organism evidence="2 3">
    <name type="scientific">Ophiocordyceps sinensis (strain Co18 / CGMCC 3.14243)</name>
    <name type="common">Yarsagumba caterpillar fungus</name>
    <name type="synonym">Hirsutella sinensis</name>
    <dbReference type="NCBI Taxonomy" id="911162"/>
    <lineage>
        <taxon>Eukaryota</taxon>
        <taxon>Fungi</taxon>
        <taxon>Dikarya</taxon>
        <taxon>Ascomycota</taxon>
        <taxon>Pezizomycotina</taxon>
        <taxon>Sordariomycetes</taxon>
        <taxon>Hypocreomycetidae</taxon>
        <taxon>Hypocreales</taxon>
        <taxon>Ophiocordycipitaceae</taxon>
        <taxon>Ophiocordyceps</taxon>
    </lineage>
</organism>
<evidence type="ECO:0000313" key="2">
    <source>
        <dbReference type="EMBL" id="EQK97567.1"/>
    </source>
</evidence>
<accession>T5A6Y0</accession>
<dbReference type="OrthoDB" id="5316527at2759"/>
<feature type="compositionally biased region" description="Polar residues" evidence="1">
    <location>
        <begin position="316"/>
        <end position="327"/>
    </location>
</feature>
<feature type="region of interest" description="Disordered" evidence="1">
    <location>
        <begin position="293"/>
        <end position="347"/>
    </location>
</feature>
<sequence length="426" mass="47192">MLRRWSMAPRRALASSLPLARPRVAARPVVDPKRTVSLWPWRRNRAAAQALIPIYFSRGGPILRPGNWRGPLGRVLFSIVAYTVCWQIYVYVVFDPLLDWADSEWNALSEKEKDEMDKAAASDEPILFLPFPFMTKLVAQPPYKGSDPEWSTFVAVSRDQQIQKDIKRTLPTCSYSPALRSWNTAGGLAETIRSAAAKNPQYAKALGGQNIIIRKYWLDILYPPKPPPKHYMSGIIVYDDGIYWGDRPVDSATAGSLSIALYPKAVATAAWTFCDSLFTQTVNDVANALRLNPPLSPPEAPKPQHVVLPKDDKSVSEASARSTTSPIRPTGDHNLSKTSDTESSGDPRIQVAMQAASGAFVENWKPVPSYPTRGCLRVDGIVEIHGDTALLCVYVMASYDPKLKKYVSIRTSLKHMVSLKQKPASG</sequence>
<evidence type="ECO:0000313" key="3">
    <source>
        <dbReference type="Proteomes" id="UP000019374"/>
    </source>
</evidence>
<dbReference type="AlphaFoldDB" id="T5A6Y0"/>
<gene>
    <name evidence="2" type="ORF">OCS_06721</name>
</gene>
<name>T5A6Y0_OPHSC</name>
<dbReference type="eggNOG" id="ENOG502S3UT">
    <property type="taxonomic scope" value="Eukaryota"/>
</dbReference>
<reference evidence="2 3" key="1">
    <citation type="journal article" date="2013" name="Chin. Sci. Bull.">
        <title>Genome survey uncovers the secrets of sex and lifestyle in caterpillar fungus.</title>
        <authorList>
            <person name="Hu X."/>
            <person name="Zhang Y."/>
            <person name="Xiao G."/>
            <person name="Zheng P."/>
            <person name="Xia Y."/>
            <person name="Zhang X."/>
            <person name="St Leger R.J."/>
            <person name="Liu X."/>
            <person name="Wang C."/>
        </authorList>
    </citation>
    <scope>NUCLEOTIDE SEQUENCE [LARGE SCALE GENOMIC DNA]</scope>
    <source>
        <strain evidence="3">Co18 / CGMCC 3.14243</strain>
        <tissue evidence="2">Fruit-body</tissue>
    </source>
</reference>
<protein>
    <submittedName>
        <fullName evidence="2">Uncharacterized protein</fullName>
    </submittedName>
</protein>
<dbReference type="Proteomes" id="UP000019374">
    <property type="component" value="Unassembled WGS sequence"/>
</dbReference>
<evidence type="ECO:0000256" key="1">
    <source>
        <dbReference type="SAM" id="MobiDB-lite"/>
    </source>
</evidence>